<accession>Q2FQL4</accession>
<evidence type="ECO:0000259" key="2">
    <source>
        <dbReference type="Pfam" id="PF00582"/>
    </source>
</evidence>
<dbReference type="eggNOG" id="arCOG02053">
    <property type="taxonomic scope" value="Archaea"/>
</dbReference>
<dbReference type="RefSeq" id="WP_011447879.1">
    <property type="nucleotide sequence ID" value="NC_007796.1"/>
</dbReference>
<dbReference type="Proteomes" id="UP000001941">
    <property type="component" value="Chromosome"/>
</dbReference>
<comment type="similarity">
    <text evidence="1">Belongs to the universal stress protein A family.</text>
</comment>
<dbReference type="PANTHER" id="PTHR46268:SF6">
    <property type="entry name" value="UNIVERSAL STRESS PROTEIN UP12"/>
    <property type="match status" value="1"/>
</dbReference>
<dbReference type="InParanoid" id="Q2FQL4"/>
<dbReference type="STRING" id="323259.Mhun_0848"/>
<dbReference type="FunCoup" id="Q2FQL4">
    <property type="interactions" value="15"/>
</dbReference>
<keyword evidence="4" id="KW-1185">Reference proteome</keyword>
<dbReference type="Pfam" id="PF00582">
    <property type="entry name" value="Usp"/>
    <property type="match status" value="1"/>
</dbReference>
<dbReference type="HOGENOM" id="CLU_049301_16_0_2"/>
<dbReference type="PIRSF" id="PIRSF006276">
    <property type="entry name" value="UspA"/>
    <property type="match status" value="1"/>
</dbReference>
<dbReference type="InterPro" id="IPR014729">
    <property type="entry name" value="Rossmann-like_a/b/a_fold"/>
</dbReference>
<dbReference type="PANTHER" id="PTHR46268">
    <property type="entry name" value="STRESS RESPONSE PROTEIN NHAX"/>
    <property type="match status" value="1"/>
</dbReference>
<organism evidence="3 4">
    <name type="scientific">Methanospirillum hungatei JF-1 (strain ATCC 27890 / DSM 864 / NBRC 100397 / JF-1)</name>
    <dbReference type="NCBI Taxonomy" id="323259"/>
    <lineage>
        <taxon>Archaea</taxon>
        <taxon>Methanobacteriati</taxon>
        <taxon>Methanobacteriota</taxon>
        <taxon>Stenosarchaea group</taxon>
        <taxon>Methanomicrobia</taxon>
        <taxon>Methanomicrobiales</taxon>
        <taxon>Methanospirillaceae</taxon>
        <taxon>Methanospirillum</taxon>
    </lineage>
</organism>
<dbReference type="CDD" id="cd00293">
    <property type="entry name" value="USP-like"/>
    <property type="match status" value="1"/>
</dbReference>
<dbReference type="EMBL" id="CP000254">
    <property type="protein sequence ID" value="ABD40600.1"/>
    <property type="molecule type" value="Genomic_DNA"/>
</dbReference>
<dbReference type="SUPFAM" id="SSF52402">
    <property type="entry name" value="Adenine nucleotide alpha hydrolases-like"/>
    <property type="match status" value="1"/>
</dbReference>
<gene>
    <name evidence="3" type="ordered locus">Mhun_0848</name>
</gene>
<dbReference type="InterPro" id="IPR006015">
    <property type="entry name" value="Universal_stress_UspA"/>
</dbReference>
<dbReference type="Gene3D" id="3.40.50.620">
    <property type="entry name" value="HUPs"/>
    <property type="match status" value="1"/>
</dbReference>
<evidence type="ECO:0000256" key="1">
    <source>
        <dbReference type="ARBA" id="ARBA00008791"/>
    </source>
</evidence>
<proteinExistence type="inferred from homology"/>
<protein>
    <submittedName>
        <fullName evidence="3">UspA</fullName>
    </submittedName>
</protein>
<evidence type="ECO:0000313" key="4">
    <source>
        <dbReference type="Proteomes" id="UP000001941"/>
    </source>
</evidence>
<dbReference type="KEGG" id="mhu:Mhun_0848"/>
<dbReference type="GeneID" id="3922046"/>
<sequence>MYNTILVAIDGSIVSEKAFEVAVEQAQAWKAKLHAVYVVESGLFTDIPADSKLEIMYSLLEQEGNAALDKIKEIAQKKNTEVITHFEQGHAGDTILSTADKIGADLIIMGSHGKSNIDRILIGSVSSFVVEHSKVSVLVVRS</sequence>
<evidence type="ECO:0000313" key="3">
    <source>
        <dbReference type="EMBL" id="ABD40600.1"/>
    </source>
</evidence>
<name>Q2FQL4_METHJ</name>
<dbReference type="EnsemblBacteria" id="ABD40600">
    <property type="protein sequence ID" value="ABD40600"/>
    <property type="gene ID" value="Mhun_0848"/>
</dbReference>
<dbReference type="AlphaFoldDB" id="Q2FQL4"/>
<dbReference type="InterPro" id="IPR006016">
    <property type="entry name" value="UspA"/>
</dbReference>
<feature type="domain" description="UspA" evidence="2">
    <location>
        <begin position="1"/>
        <end position="141"/>
    </location>
</feature>
<reference evidence="4" key="1">
    <citation type="journal article" date="2016" name="Stand. Genomic Sci.">
        <title>Complete genome sequence of Methanospirillum hungatei type strain JF1.</title>
        <authorList>
            <person name="Gunsalus R.P."/>
            <person name="Cook L.E."/>
            <person name="Crable B."/>
            <person name="Rohlin L."/>
            <person name="McDonald E."/>
            <person name="Mouttaki H."/>
            <person name="Sieber J.R."/>
            <person name="Poweleit N."/>
            <person name="Zhou H."/>
            <person name="Lapidus A.L."/>
            <person name="Daligault H.E."/>
            <person name="Land M."/>
            <person name="Gilna P."/>
            <person name="Ivanova N."/>
            <person name="Kyrpides N."/>
            <person name="Culley D.E."/>
            <person name="McInerney M.J."/>
        </authorList>
    </citation>
    <scope>NUCLEOTIDE SEQUENCE [LARGE SCALE GENOMIC DNA]</scope>
    <source>
        <strain evidence="4">ATCC 27890 / DSM 864 / NBRC 100397 / JF-1</strain>
    </source>
</reference>
<dbReference type="OrthoDB" id="105697at2157"/>
<dbReference type="PRINTS" id="PR01438">
    <property type="entry name" value="UNVRSLSTRESS"/>
</dbReference>